<dbReference type="Gene3D" id="3.40.50.1820">
    <property type="entry name" value="alpha/beta hydrolase"/>
    <property type="match status" value="1"/>
</dbReference>
<dbReference type="PANTHER" id="PTHR22946">
    <property type="entry name" value="DIENELACTONE HYDROLASE DOMAIN-CONTAINING PROTEIN-RELATED"/>
    <property type="match status" value="1"/>
</dbReference>
<keyword evidence="1" id="KW-0732">Signal</keyword>
<dbReference type="PANTHER" id="PTHR22946:SF0">
    <property type="entry name" value="DIENELACTONE HYDROLASE DOMAIN-CONTAINING PROTEIN"/>
    <property type="match status" value="1"/>
</dbReference>
<feature type="chain" id="PRO_5045414988" evidence="1">
    <location>
        <begin position="22"/>
        <end position="255"/>
    </location>
</feature>
<dbReference type="RefSeq" id="WP_367967496.1">
    <property type="nucleotide sequence ID" value="NZ_JBAKFJ010000001.1"/>
</dbReference>
<dbReference type="Proteomes" id="UP001556653">
    <property type="component" value="Unassembled WGS sequence"/>
</dbReference>
<dbReference type="SUPFAM" id="SSF53474">
    <property type="entry name" value="alpha/beta-Hydrolases"/>
    <property type="match status" value="1"/>
</dbReference>
<feature type="domain" description="Dienelactone hydrolase" evidence="2">
    <location>
        <begin position="39"/>
        <end position="252"/>
    </location>
</feature>
<sequence>MSRLITAITVFGLLASSQALHAEIVSKPVSYTHGDAAFEGYIAYNRALGDDQPTVVIVHDWDGLGEYERMRARMLAHEGYAAFAIDLFGEGVRPESIERRRELTGALYADRDRMRALIDSGMDAAFDQRATDIAEMVAIGYCFGGAVVLEMARAGLPLEGFVSFHGGLGTPEGQDYTDVQGELLILHGSNDAVAPMEDISSLADRLDADGVDYQIEIYGGARHAFTDWEAEDRYDPQADLKSWQALRTFLGDTLN</sequence>
<dbReference type="EC" id="3.1.-.-" evidence="3"/>
<keyword evidence="4" id="KW-1185">Reference proteome</keyword>
<dbReference type="InterPro" id="IPR029058">
    <property type="entry name" value="AB_hydrolase_fold"/>
</dbReference>
<organism evidence="3 4">
    <name type="scientific">Spiribacter onubensis</name>
    <dbReference type="NCBI Taxonomy" id="3122420"/>
    <lineage>
        <taxon>Bacteria</taxon>
        <taxon>Pseudomonadati</taxon>
        <taxon>Pseudomonadota</taxon>
        <taxon>Gammaproteobacteria</taxon>
        <taxon>Chromatiales</taxon>
        <taxon>Ectothiorhodospiraceae</taxon>
        <taxon>Spiribacter</taxon>
    </lineage>
</organism>
<proteinExistence type="predicted"/>
<gene>
    <name evidence="3" type="ORF">V6X64_08305</name>
</gene>
<reference evidence="3 4" key="1">
    <citation type="submission" date="2024-02" db="EMBL/GenBank/DDBJ databases">
        <title>New especies of Spiribacter isolated from saline water.</title>
        <authorList>
            <person name="Leon M.J."/>
            <person name="De La Haba R."/>
            <person name="Sanchez-Porro C."/>
            <person name="Ventosa A."/>
        </authorList>
    </citation>
    <scope>NUCLEOTIDE SEQUENCE [LARGE SCALE GENOMIC DNA]</scope>
    <source>
        <strain evidence="4">ag22IC4-227</strain>
    </source>
</reference>
<evidence type="ECO:0000313" key="3">
    <source>
        <dbReference type="EMBL" id="MEX0386989.1"/>
    </source>
</evidence>
<accession>A0ABV3SD86</accession>
<dbReference type="Pfam" id="PF01738">
    <property type="entry name" value="DLH"/>
    <property type="match status" value="1"/>
</dbReference>
<name>A0ABV3SD86_9GAMM</name>
<evidence type="ECO:0000259" key="2">
    <source>
        <dbReference type="Pfam" id="PF01738"/>
    </source>
</evidence>
<comment type="caution">
    <text evidence="3">The sequence shown here is derived from an EMBL/GenBank/DDBJ whole genome shotgun (WGS) entry which is preliminary data.</text>
</comment>
<dbReference type="InterPro" id="IPR002925">
    <property type="entry name" value="Dienelactn_hydro"/>
</dbReference>
<keyword evidence="3" id="KW-0378">Hydrolase</keyword>
<evidence type="ECO:0000313" key="4">
    <source>
        <dbReference type="Proteomes" id="UP001556653"/>
    </source>
</evidence>
<dbReference type="GO" id="GO:0016787">
    <property type="term" value="F:hydrolase activity"/>
    <property type="evidence" value="ECO:0007669"/>
    <property type="project" value="UniProtKB-KW"/>
</dbReference>
<feature type="signal peptide" evidence="1">
    <location>
        <begin position="1"/>
        <end position="21"/>
    </location>
</feature>
<protein>
    <submittedName>
        <fullName evidence="3">Dienelactone hydrolase family protein</fullName>
        <ecNumber evidence="3">3.1.-.-</ecNumber>
    </submittedName>
</protein>
<evidence type="ECO:0000256" key="1">
    <source>
        <dbReference type="SAM" id="SignalP"/>
    </source>
</evidence>
<dbReference type="InterPro" id="IPR050261">
    <property type="entry name" value="FrsA_esterase"/>
</dbReference>
<dbReference type="EMBL" id="JBAKFJ010000001">
    <property type="protein sequence ID" value="MEX0386989.1"/>
    <property type="molecule type" value="Genomic_DNA"/>
</dbReference>